<protein>
    <recommendedName>
        <fullName evidence="8">Inositol-1-monophosphatase</fullName>
        <ecNumber evidence="8">3.1.3.25</ecNumber>
    </recommendedName>
</protein>
<name>A0A975IMN6_9MICO</name>
<proteinExistence type="inferred from homology"/>
<dbReference type="Proteomes" id="UP000671914">
    <property type="component" value="Chromosome"/>
</dbReference>
<dbReference type="InterPro" id="IPR020550">
    <property type="entry name" value="Inositol_monophosphatase_CS"/>
</dbReference>
<dbReference type="PANTHER" id="PTHR20854:SF4">
    <property type="entry name" value="INOSITOL-1-MONOPHOSPHATASE-RELATED"/>
    <property type="match status" value="1"/>
</dbReference>
<evidence type="ECO:0000256" key="2">
    <source>
        <dbReference type="ARBA" id="ARBA00001946"/>
    </source>
</evidence>
<dbReference type="Gene3D" id="3.40.190.80">
    <property type="match status" value="1"/>
</dbReference>
<dbReference type="PROSITE" id="PS00630">
    <property type="entry name" value="IMP_2"/>
    <property type="match status" value="1"/>
</dbReference>
<dbReference type="Gene3D" id="3.30.540.10">
    <property type="entry name" value="Fructose-1,6-Bisphosphatase, subunit A, domain 1"/>
    <property type="match status" value="1"/>
</dbReference>
<comment type="similarity">
    <text evidence="3 8">Belongs to the inositol monophosphatase superfamily.</text>
</comment>
<dbReference type="EMBL" id="CP071696">
    <property type="protein sequence ID" value="QTX03650.1"/>
    <property type="molecule type" value="Genomic_DNA"/>
</dbReference>
<reference evidence="9" key="1">
    <citation type="submission" date="2021-03" db="EMBL/GenBank/DDBJ databases">
        <title>Agromyces archimandritus sp. nov., isolated from the cockroach Archimandrita tessellata.</title>
        <authorList>
            <person name="Guzman J."/>
            <person name="Ortuzar M."/>
            <person name="Poehlein A."/>
            <person name="Daniel R."/>
            <person name="Trujillo M."/>
            <person name="Vilcinskas A."/>
        </authorList>
    </citation>
    <scope>NUCLEOTIDE SEQUENCE</scope>
    <source>
        <strain evidence="9">G127AT</strain>
    </source>
</reference>
<evidence type="ECO:0000256" key="4">
    <source>
        <dbReference type="ARBA" id="ARBA00022723"/>
    </source>
</evidence>
<dbReference type="RefSeq" id="WP_210896453.1">
    <property type="nucleotide sequence ID" value="NZ_CP071696.1"/>
</dbReference>
<dbReference type="AlphaFoldDB" id="A0A975IMN6"/>
<gene>
    <name evidence="9" type="ORF">G127AT_09895</name>
</gene>
<dbReference type="PRINTS" id="PR00377">
    <property type="entry name" value="IMPHPHTASES"/>
</dbReference>
<dbReference type="GO" id="GO:0006020">
    <property type="term" value="P:inositol metabolic process"/>
    <property type="evidence" value="ECO:0007669"/>
    <property type="project" value="TreeGrafter"/>
</dbReference>
<dbReference type="SUPFAM" id="SSF56655">
    <property type="entry name" value="Carbohydrate phosphatase"/>
    <property type="match status" value="1"/>
</dbReference>
<dbReference type="GO" id="GO:0046854">
    <property type="term" value="P:phosphatidylinositol phosphate biosynthetic process"/>
    <property type="evidence" value="ECO:0007669"/>
    <property type="project" value="InterPro"/>
</dbReference>
<evidence type="ECO:0000256" key="8">
    <source>
        <dbReference type="RuleBase" id="RU364068"/>
    </source>
</evidence>
<evidence type="ECO:0000256" key="3">
    <source>
        <dbReference type="ARBA" id="ARBA00009759"/>
    </source>
</evidence>
<sequence>MGHTLLELARDIAIHAGESALEARRGGVEVAATKSTATDIVTAVDRDTEALIRSLIADARPGDGVLGEEGDTIDGTSGLNWVVDPIDGTVNFLYGIPSWSISVAVVDGPPVPGEWTALAGVVVNPVTGEVFEASAGGGARGNGRELHVNAGIALDRALVATGFGYSAERRLEQAKTLVDLLPKLRDIRRIGSAALDLCAVASGRLDAFFERGLNPWDHAAGGLIVGEAGGFVGGLPGMPESDRMFVAAGPGLFETLQTAIADAERAAGIE</sequence>
<dbReference type="PANTHER" id="PTHR20854">
    <property type="entry name" value="INOSITOL MONOPHOSPHATASE"/>
    <property type="match status" value="1"/>
</dbReference>
<evidence type="ECO:0000256" key="5">
    <source>
        <dbReference type="ARBA" id="ARBA00022801"/>
    </source>
</evidence>
<accession>A0A975IMN6</accession>
<keyword evidence="4 7" id="KW-0479">Metal-binding</keyword>
<dbReference type="GO" id="GO:0046872">
    <property type="term" value="F:metal ion binding"/>
    <property type="evidence" value="ECO:0007669"/>
    <property type="project" value="UniProtKB-KW"/>
</dbReference>
<evidence type="ECO:0000313" key="9">
    <source>
        <dbReference type="EMBL" id="QTX03650.1"/>
    </source>
</evidence>
<dbReference type="PROSITE" id="PS00629">
    <property type="entry name" value="IMP_1"/>
    <property type="match status" value="1"/>
</dbReference>
<feature type="binding site" evidence="7">
    <location>
        <position position="217"/>
    </location>
    <ligand>
        <name>Mg(2+)</name>
        <dbReference type="ChEBI" id="CHEBI:18420"/>
        <label>1</label>
        <note>catalytic</note>
    </ligand>
</feature>
<dbReference type="InterPro" id="IPR000760">
    <property type="entry name" value="Inositol_monophosphatase-like"/>
</dbReference>
<comment type="cofactor">
    <cofactor evidence="2 7 8">
        <name>Mg(2+)</name>
        <dbReference type="ChEBI" id="CHEBI:18420"/>
    </cofactor>
</comment>
<feature type="binding site" evidence="7">
    <location>
        <position position="86"/>
    </location>
    <ligand>
        <name>Mg(2+)</name>
        <dbReference type="ChEBI" id="CHEBI:18420"/>
        <label>1</label>
        <note>catalytic</note>
    </ligand>
</feature>
<evidence type="ECO:0000256" key="6">
    <source>
        <dbReference type="ARBA" id="ARBA00022842"/>
    </source>
</evidence>
<dbReference type="Pfam" id="PF00459">
    <property type="entry name" value="Inositol_P"/>
    <property type="match status" value="1"/>
</dbReference>
<comment type="catalytic activity">
    <reaction evidence="1 8">
        <text>a myo-inositol phosphate + H2O = myo-inositol + phosphate</text>
        <dbReference type="Rhea" id="RHEA:24056"/>
        <dbReference type="ChEBI" id="CHEBI:15377"/>
        <dbReference type="ChEBI" id="CHEBI:17268"/>
        <dbReference type="ChEBI" id="CHEBI:43474"/>
        <dbReference type="ChEBI" id="CHEBI:84139"/>
        <dbReference type="EC" id="3.1.3.25"/>
    </reaction>
</comment>
<evidence type="ECO:0000256" key="7">
    <source>
        <dbReference type="PIRSR" id="PIRSR600760-2"/>
    </source>
</evidence>
<evidence type="ECO:0000313" key="10">
    <source>
        <dbReference type="Proteomes" id="UP000671914"/>
    </source>
</evidence>
<dbReference type="CDD" id="cd01639">
    <property type="entry name" value="IMPase"/>
    <property type="match status" value="1"/>
</dbReference>
<keyword evidence="5 8" id="KW-0378">Hydrolase</keyword>
<keyword evidence="6 7" id="KW-0460">Magnesium</keyword>
<dbReference type="KEGG" id="aarc:G127AT_09895"/>
<dbReference type="InterPro" id="IPR020583">
    <property type="entry name" value="Inositol_monoP_metal-BS"/>
</dbReference>
<evidence type="ECO:0000256" key="1">
    <source>
        <dbReference type="ARBA" id="ARBA00001033"/>
    </source>
</evidence>
<organism evidence="9 10">
    <name type="scientific">Agromyces archimandritae</name>
    <dbReference type="NCBI Taxonomy" id="2781962"/>
    <lineage>
        <taxon>Bacteria</taxon>
        <taxon>Bacillati</taxon>
        <taxon>Actinomycetota</taxon>
        <taxon>Actinomycetes</taxon>
        <taxon>Micrococcales</taxon>
        <taxon>Microbacteriaceae</taxon>
        <taxon>Agromyces</taxon>
    </lineage>
</organism>
<dbReference type="InterPro" id="IPR033942">
    <property type="entry name" value="IMPase"/>
</dbReference>
<dbReference type="EC" id="3.1.3.25" evidence="8"/>
<dbReference type="GO" id="GO:0007165">
    <property type="term" value="P:signal transduction"/>
    <property type="evidence" value="ECO:0007669"/>
    <property type="project" value="TreeGrafter"/>
</dbReference>
<feature type="binding site" evidence="7">
    <location>
        <position position="68"/>
    </location>
    <ligand>
        <name>Mg(2+)</name>
        <dbReference type="ChEBI" id="CHEBI:18420"/>
        <label>1</label>
        <note>catalytic</note>
    </ligand>
</feature>
<feature type="binding site" evidence="7">
    <location>
        <position position="87"/>
    </location>
    <ligand>
        <name>Mg(2+)</name>
        <dbReference type="ChEBI" id="CHEBI:18420"/>
        <label>1</label>
        <note>catalytic</note>
    </ligand>
</feature>
<feature type="binding site" evidence="7">
    <location>
        <position position="84"/>
    </location>
    <ligand>
        <name>Mg(2+)</name>
        <dbReference type="ChEBI" id="CHEBI:18420"/>
        <label>1</label>
        <note>catalytic</note>
    </ligand>
</feature>
<dbReference type="GO" id="GO:0008934">
    <property type="term" value="F:inositol monophosphate 1-phosphatase activity"/>
    <property type="evidence" value="ECO:0007669"/>
    <property type="project" value="InterPro"/>
</dbReference>
<keyword evidence="10" id="KW-1185">Reference proteome</keyword>